<protein>
    <recommendedName>
        <fullName evidence="4">Histidine phosphatase family protein</fullName>
    </recommendedName>
</protein>
<keyword evidence="3" id="KW-1185">Reference proteome</keyword>
<dbReference type="RefSeq" id="WP_210207432.1">
    <property type="nucleotide sequence ID" value="NZ_BJYU01000001.1"/>
</dbReference>
<keyword evidence="1" id="KW-0732">Signal</keyword>
<evidence type="ECO:0000256" key="1">
    <source>
        <dbReference type="SAM" id="SignalP"/>
    </source>
</evidence>
<accession>A0A512BKG8</accession>
<evidence type="ECO:0000313" key="3">
    <source>
        <dbReference type="Proteomes" id="UP000321085"/>
    </source>
</evidence>
<sequence>MCRISLCCVLLFVGWAATPVPALADEAAAWIALRQGGQIALMRHAEAPGGAGDPSGFWI</sequence>
<gene>
    <name evidence="2" type="ORF">MAE02_01550</name>
</gene>
<organism evidence="2 3">
    <name type="scientific">Microvirga aerophila</name>
    <dbReference type="NCBI Taxonomy" id="670291"/>
    <lineage>
        <taxon>Bacteria</taxon>
        <taxon>Pseudomonadati</taxon>
        <taxon>Pseudomonadota</taxon>
        <taxon>Alphaproteobacteria</taxon>
        <taxon>Hyphomicrobiales</taxon>
        <taxon>Methylobacteriaceae</taxon>
        <taxon>Microvirga</taxon>
    </lineage>
</organism>
<name>A0A512BKG8_9HYPH</name>
<dbReference type="Proteomes" id="UP000321085">
    <property type="component" value="Unassembled WGS sequence"/>
</dbReference>
<comment type="caution">
    <text evidence="2">The sequence shown here is derived from an EMBL/GenBank/DDBJ whole genome shotgun (WGS) entry which is preliminary data.</text>
</comment>
<feature type="signal peptide" evidence="1">
    <location>
        <begin position="1"/>
        <end position="24"/>
    </location>
</feature>
<evidence type="ECO:0000313" key="2">
    <source>
        <dbReference type="EMBL" id="GEO12459.1"/>
    </source>
</evidence>
<feature type="chain" id="PRO_5021795858" description="Histidine phosphatase family protein" evidence="1">
    <location>
        <begin position="25"/>
        <end position="59"/>
    </location>
</feature>
<evidence type="ECO:0008006" key="4">
    <source>
        <dbReference type="Google" id="ProtNLM"/>
    </source>
</evidence>
<proteinExistence type="predicted"/>
<dbReference type="AlphaFoldDB" id="A0A512BKG8"/>
<dbReference type="EMBL" id="BJYU01000001">
    <property type="protein sequence ID" value="GEO12459.1"/>
    <property type="molecule type" value="Genomic_DNA"/>
</dbReference>
<reference evidence="2 3" key="1">
    <citation type="submission" date="2019-07" db="EMBL/GenBank/DDBJ databases">
        <title>Whole genome shotgun sequence of Microvirga aerophila NBRC 106136.</title>
        <authorList>
            <person name="Hosoyama A."/>
            <person name="Uohara A."/>
            <person name="Ohji S."/>
            <person name="Ichikawa N."/>
        </authorList>
    </citation>
    <scope>NUCLEOTIDE SEQUENCE [LARGE SCALE GENOMIC DNA]</scope>
    <source>
        <strain evidence="2 3">NBRC 106136</strain>
    </source>
</reference>